<organism evidence="7 8">
    <name type="scientific">Thermanaerothrix daxensis</name>
    <dbReference type="NCBI Taxonomy" id="869279"/>
    <lineage>
        <taxon>Bacteria</taxon>
        <taxon>Bacillati</taxon>
        <taxon>Chloroflexota</taxon>
        <taxon>Anaerolineae</taxon>
        <taxon>Anaerolineales</taxon>
        <taxon>Anaerolineaceae</taxon>
        <taxon>Thermanaerothrix</taxon>
    </lineage>
</organism>
<evidence type="ECO:0000256" key="1">
    <source>
        <dbReference type="ARBA" id="ARBA00004651"/>
    </source>
</evidence>
<feature type="transmembrane region" description="Helical" evidence="6">
    <location>
        <begin position="25"/>
        <end position="48"/>
    </location>
</feature>
<evidence type="ECO:0000256" key="4">
    <source>
        <dbReference type="ARBA" id="ARBA00022989"/>
    </source>
</evidence>
<evidence type="ECO:0008006" key="9">
    <source>
        <dbReference type="Google" id="ProtNLM"/>
    </source>
</evidence>
<feature type="transmembrane region" description="Helical" evidence="6">
    <location>
        <begin position="196"/>
        <end position="218"/>
    </location>
</feature>
<proteinExistence type="predicted"/>
<evidence type="ECO:0000313" key="8">
    <source>
        <dbReference type="Proteomes" id="UP000050544"/>
    </source>
</evidence>
<evidence type="ECO:0000256" key="6">
    <source>
        <dbReference type="SAM" id="Phobius"/>
    </source>
</evidence>
<dbReference type="STRING" id="869279.SE15_12430"/>
<evidence type="ECO:0000313" key="7">
    <source>
        <dbReference type="EMBL" id="KPL82847.1"/>
    </source>
</evidence>
<comment type="caution">
    <text evidence="7">The sequence shown here is derived from an EMBL/GenBank/DDBJ whole genome shotgun (WGS) entry which is preliminary data.</text>
</comment>
<feature type="transmembrane region" description="Helical" evidence="6">
    <location>
        <begin position="172"/>
        <end position="190"/>
    </location>
</feature>
<sequence length="455" mass="50515">MKRVAYLWTNWKEDRLLRQVVRNTAYLFSGNTISLGLSLYQGLLAAYLLGPTQYGVLGLVIAFASNVNRLLSFRMGEPVIRYVNQYLSQERRDLAAGVVKLAAITEGVSSIIAFLLLVFISPLAVEWLIKDPVALPWIPLYGLALLGNLFTETSTAMLQIAGRFRAQATITLVQNIVTAAGITLAYFMHWGVFEVMLAYLMGKLVFGLFMLGEGWQSARRMLGSGWWRVPLRQVPEKTALGRFAISTNLSGTVNMLIRDSEVLWAGFFLSSLEAGYYKFALALMNVLMLPILPFIQTTYPEITRAVSQRSWGTLRSLLRRTSLMALAWTAIVGVGLIVLGPWFLTWFKGGAYLPAFPLILVLLAGYGFANILYWNRPLLLALGKPNDPLVITMLVGAVKMVLMFVLVKSFGVIALALLLSGYFIISVAIIIWRGSQELLRAERAGLEVVDADRLS</sequence>
<feature type="transmembrane region" description="Helical" evidence="6">
    <location>
        <begin position="350"/>
        <end position="374"/>
    </location>
</feature>
<dbReference type="AlphaFoldDB" id="A0A0P6XUT8"/>
<feature type="transmembrane region" description="Helical" evidence="6">
    <location>
        <begin position="386"/>
        <end position="406"/>
    </location>
</feature>
<dbReference type="PANTHER" id="PTHR30250">
    <property type="entry name" value="PST FAMILY PREDICTED COLANIC ACID TRANSPORTER"/>
    <property type="match status" value="1"/>
</dbReference>
<dbReference type="RefSeq" id="WP_054522409.1">
    <property type="nucleotide sequence ID" value="NZ_LGKO01000005.1"/>
</dbReference>
<name>A0A0P6XUT8_9CHLR</name>
<dbReference type="OrthoDB" id="151008at2"/>
<protein>
    <recommendedName>
        <fullName evidence="9">Polysaccharide biosynthesis protein C-terminal domain-containing protein</fullName>
    </recommendedName>
</protein>
<dbReference type="GO" id="GO:0005886">
    <property type="term" value="C:plasma membrane"/>
    <property type="evidence" value="ECO:0007669"/>
    <property type="project" value="UniProtKB-SubCell"/>
</dbReference>
<evidence type="ECO:0000256" key="5">
    <source>
        <dbReference type="ARBA" id="ARBA00023136"/>
    </source>
</evidence>
<keyword evidence="2" id="KW-1003">Cell membrane</keyword>
<keyword evidence="4 6" id="KW-1133">Transmembrane helix</keyword>
<dbReference type="Pfam" id="PF13440">
    <property type="entry name" value="Polysacc_synt_3"/>
    <property type="match status" value="1"/>
</dbReference>
<keyword evidence="3 6" id="KW-0812">Transmembrane</keyword>
<feature type="transmembrane region" description="Helical" evidence="6">
    <location>
        <begin position="323"/>
        <end position="344"/>
    </location>
</feature>
<feature type="transmembrane region" description="Helical" evidence="6">
    <location>
        <begin position="412"/>
        <end position="432"/>
    </location>
</feature>
<keyword evidence="8" id="KW-1185">Reference proteome</keyword>
<evidence type="ECO:0000256" key="2">
    <source>
        <dbReference type="ARBA" id="ARBA00022475"/>
    </source>
</evidence>
<accession>A0A0P6XUT8</accession>
<keyword evidence="5 6" id="KW-0472">Membrane</keyword>
<feature type="transmembrane region" description="Helical" evidence="6">
    <location>
        <begin position="94"/>
        <end position="121"/>
    </location>
</feature>
<feature type="transmembrane region" description="Helical" evidence="6">
    <location>
        <begin position="54"/>
        <end position="73"/>
    </location>
</feature>
<reference evidence="7 8" key="1">
    <citation type="submission" date="2015-07" db="EMBL/GenBank/DDBJ databases">
        <title>Whole genome sequence of Thermanaerothrix daxensis DSM 23592.</title>
        <authorList>
            <person name="Hemp J."/>
            <person name="Ward L.M."/>
            <person name="Pace L.A."/>
            <person name="Fischer W.W."/>
        </authorList>
    </citation>
    <scope>NUCLEOTIDE SEQUENCE [LARGE SCALE GENOMIC DNA]</scope>
    <source>
        <strain evidence="7 8">GNS-1</strain>
    </source>
</reference>
<feature type="transmembrane region" description="Helical" evidence="6">
    <location>
        <begin position="133"/>
        <end position="151"/>
    </location>
</feature>
<comment type="subcellular location">
    <subcellularLocation>
        <location evidence="1">Cell membrane</location>
        <topology evidence="1">Multi-pass membrane protein</topology>
    </subcellularLocation>
</comment>
<dbReference type="Proteomes" id="UP000050544">
    <property type="component" value="Unassembled WGS sequence"/>
</dbReference>
<dbReference type="PANTHER" id="PTHR30250:SF11">
    <property type="entry name" value="O-ANTIGEN TRANSPORTER-RELATED"/>
    <property type="match status" value="1"/>
</dbReference>
<dbReference type="EMBL" id="LGKO01000005">
    <property type="protein sequence ID" value="KPL82847.1"/>
    <property type="molecule type" value="Genomic_DNA"/>
</dbReference>
<gene>
    <name evidence="7" type="ORF">SE15_12430</name>
</gene>
<dbReference type="InterPro" id="IPR050833">
    <property type="entry name" value="Poly_Biosynth_Transport"/>
</dbReference>
<evidence type="ECO:0000256" key="3">
    <source>
        <dbReference type="ARBA" id="ARBA00022692"/>
    </source>
</evidence>